<evidence type="ECO:0000256" key="3">
    <source>
        <dbReference type="ARBA" id="ARBA00022519"/>
    </source>
</evidence>
<feature type="transmembrane region" description="Helical" evidence="7">
    <location>
        <begin position="251"/>
        <end position="277"/>
    </location>
</feature>
<gene>
    <name evidence="9" type="ORF">chiPu_0029017</name>
</gene>
<dbReference type="Proteomes" id="UP000287033">
    <property type="component" value="Unassembled WGS sequence"/>
</dbReference>
<proteinExistence type="predicted"/>
<comment type="caution">
    <text evidence="9">The sequence shown here is derived from an EMBL/GenBank/DDBJ whole genome shotgun (WGS) entry which is preliminary data.</text>
</comment>
<keyword evidence="6 7" id="KW-0472">Membrane</keyword>
<feature type="transmembrane region" description="Helical" evidence="7">
    <location>
        <begin position="32"/>
        <end position="51"/>
    </location>
</feature>
<evidence type="ECO:0000259" key="8">
    <source>
        <dbReference type="Pfam" id="PF06808"/>
    </source>
</evidence>
<evidence type="ECO:0000256" key="5">
    <source>
        <dbReference type="ARBA" id="ARBA00022989"/>
    </source>
</evidence>
<keyword evidence="3" id="KW-0997">Cell inner membrane</keyword>
<comment type="subcellular location">
    <subcellularLocation>
        <location evidence="1">Cell inner membrane</location>
        <topology evidence="1">Multi-pass membrane protein</topology>
    </subcellularLocation>
</comment>
<dbReference type="GO" id="GO:0022857">
    <property type="term" value="F:transmembrane transporter activity"/>
    <property type="evidence" value="ECO:0007669"/>
    <property type="project" value="TreeGrafter"/>
</dbReference>
<evidence type="ECO:0000256" key="4">
    <source>
        <dbReference type="ARBA" id="ARBA00022692"/>
    </source>
</evidence>
<dbReference type="OrthoDB" id="447795at2759"/>
<sequence>FLVLIVHPAYEYAYEESFITTPALQISNTWRAAALPVGICLMALFALLRLARAGDFKTFLLAALTVVALIGVFWLAQPMLRPLGNLNLIIFFVGVVGFCVFAGVPIGFAFGMAIFGYLALTTRTPLMVLVGRMDEGMSHLILLSVPLFVFLGLLIEMTGMARAMVAFLASLLGHVRGGLHYVLVGAMYLVSGISGSKAADMAAVAPVLFPEMKERGAKPGDLVALLAATGAQTETIPPSLVLITIGSVTGVSISALFTGGLLPGVVLAITLSALVWWRYRGENLSHVQRATRSEIGKAFIYALPALALPF</sequence>
<dbReference type="InterPro" id="IPR004681">
    <property type="entry name" value="TRAP_DctM"/>
</dbReference>
<evidence type="ECO:0000256" key="6">
    <source>
        <dbReference type="ARBA" id="ARBA00023136"/>
    </source>
</evidence>
<name>A0A401TPY2_CHIPU</name>
<feature type="non-terminal residue" evidence="9">
    <location>
        <position position="310"/>
    </location>
</feature>
<evidence type="ECO:0000313" key="10">
    <source>
        <dbReference type="Proteomes" id="UP000287033"/>
    </source>
</evidence>
<evidence type="ECO:0000313" key="9">
    <source>
        <dbReference type="EMBL" id="GCC44717.1"/>
    </source>
</evidence>
<feature type="transmembrane region" description="Helical" evidence="7">
    <location>
        <begin position="88"/>
        <end position="120"/>
    </location>
</feature>
<feature type="transmembrane region" description="Helical" evidence="7">
    <location>
        <begin position="140"/>
        <end position="161"/>
    </location>
</feature>
<keyword evidence="4 7" id="KW-0812">Transmembrane</keyword>
<feature type="transmembrane region" description="Helical" evidence="7">
    <location>
        <begin position="58"/>
        <end position="76"/>
    </location>
</feature>
<dbReference type="EMBL" id="BEZZ01146342">
    <property type="protein sequence ID" value="GCC44717.1"/>
    <property type="molecule type" value="Genomic_DNA"/>
</dbReference>
<keyword evidence="5 7" id="KW-1133">Transmembrane helix</keyword>
<dbReference type="PANTHER" id="PTHR33362:SF2">
    <property type="entry name" value="TRAP TRANSPORTER LARGE PERMEASE PROTEIN"/>
    <property type="match status" value="1"/>
</dbReference>
<reference evidence="9 10" key="1">
    <citation type="journal article" date="2018" name="Nat. Ecol. Evol.">
        <title>Shark genomes provide insights into elasmobranch evolution and the origin of vertebrates.</title>
        <authorList>
            <person name="Hara Y"/>
            <person name="Yamaguchi K"/>
            <person name="Onimaru K"/>
            <person name="Kadota M"/>
            <person name="Koyanagi M"/>
            <person name="Keeley SD"/>
            <person name="Tatsumi K"/>
            <person name="Tanaka K"/>
            <person name="Motone F"/>
            <person name="Kageyama Y"/>
            <person name="Nozu R"/>
            <person name="Adachi N"/>
            <person name="Nishimura O"/>
            <person name="Nakagawa R"/>
            <person name="Tanegashima C"/>
            <person name="Kiyatake I"/>
            <person name="Matsumoto R"/>
            <person name="Murakumo K"/>
            <person name="Nishida K"/>
            <person name="Terakita A"/>
            <person name="Kuratani S"/>
            <person name="Sato K"/>
            <person name="Hyodo S Kuraku.S."/>
        </authorList>
    </citation>
    <scope>NUCLEOTIDE SEQUENCE [LARGE SCALE GENOMIC DNA]</scope>
</reference>
<organism evidence="9 10">
    <name type="scientific">Chiloscyllium punctatum</name>
    <name type="common">Brownbanded bambooshark</name>
    <name type="synonym">Hemiscyllium punctatum</name>
    <dbReference type="NCBI Taxonomy" id="137246"/>
    <lineage>
        <taxon>Eukaryota</taxon>
        <taxon>Metazoa</taxon>
        <taxon>Chordata</taxon>
        <taxon>Craniata</taxon>
        <taxon>Vertebrata</taxon>
        <taxon>Chondrichthyes</taxon>
        <taxon>Elasmobranchii</taxon>
        <taxon>Galeomorphii</taxon>
        <taxon>Galeoidea</taxon>
        <taxon>Orectolobiformes</taxon>
        <taxon>Hemiscylliidae</taxon>
        <taxon>Chiloscyllium</taxon>
    </lineage>
</organism>
<feature type="transmembrane region" description="Helical" evidence="7">
    <location>
        <begin position="181"/>
        <end position="210"/>
    </location>
</feature>
<dbReference type="AlphaFoldDB" id="A0A401TPY2"/>
<evidence type="ECO:0000256" key="7">
    <source>
        <dbReference type="SAM" id="Phobius"/>
    </source>
</evidence>
<keyword evidence="10" id="KW-1185">Reference proteome</keyword>
<dbReference type="PANTHER" id="PTHR33362">
    <property type="entry name" value="SIALIC ACID TRAP TRANSPORTER PERMEASE PROTEIN SIAT-RELATED"/>
    <property type="match status" value="1"/>
</dbReference>
<accession>A0A401TPY2</accession>
<dbReference type="GO" id="GO:0005886">
    <property type="term" value="C:plasma membrane"/>
    <property type="evidence" value="ECO:0007669"/>
    <property type="project" value="UniProtKB-SubCell"/>
</dbReference>
<feature type="domain" description="TRAP C4-dicarboxylate transport system permease DctM subunit" evidence="8">
    <location>
        <begin position="98"/>
        <end position="310"/>
    </location>
</feature>
<dbReference type="Pfam" id="PF06808">
    <property type="entry name" value="DctM"/>
    <property type="match status" value="1"/>
</dbReference>
<evidence type="ECO:0000256" key="1">
    <source>
        <dbReference type="ARBA" id="ARBA00004429"/>
    </source>
</evidence>
<evidence type="ECO:0000256" key="2">
    <source>
        <dbReference type="ARBA" id="ARBA00022475"/>
    </source>
</evidence>
<feature type="non-terminal residue" evidence="9">
    <location>
        <position position="1"/>
    </location>
</feature>
<dbReference type="STRING" id="137246.A0A401TPY2"/>
<protein>
    <recommendedName>
        <fullName evidence="8">TRAP C4-dicarboxylate transport system permease DctM subunit domain-containing protein</fullName>
    </recommendedName>
</protein>
<dbReference type="InterPro" id="IPR010656">
    <property type="entry name" value="DctM"/>
</dbReference>
<keyword evidence="2" id="KW-1003">Cell membrane</keyword>
<feature type="transmembrane region" description="Helical" evidence="7">
    <location>
        <begin position="222"/>
        <end position="245"/>
    </location>
</feature>